<proteinExistence type="predicted"/>
<evidence type="ECO:0000313" key="1">
    <source>
        <dbReference type="EMBL" id="KAL3962526.1"/>
    </source>
</evidence>
<dbReference type="EMBL" id="JBGNUJ010000003">
    <property type="protein sequence ID" value="KAL3962526.1"/>
    <property type="molecule type" value="Genomic_DNA"/>
</dbReference>
<protein>
    <submittedName>
        <fullName evidence="1">Uncharacterized protein</fullName>
    </submittedName>
</protein>
<organism evidence="1 2">
    <name type="scientific">Purpureocillium lilacinum</name>
    <name type="common">Paecilomyces lilacinus</name>
    <dbReference type="NCBI Taxonomy" id="33203"/>
    <lineage>
        <taxon>Eukaryota</taxon>
        <taxon>Fungi</taxon>
        <taxon>Dikarya</taxon>
        <taxon>Ascomycota</taxon>
        <taxon>Pezizomycotina</taxon>
        <taxon>Sordariomycetes</taxon>
        <taxon>Hypocreomycetidae</taxon>
        <taxon>Hypocreales</taxon>
        <taxon>Ophiocordycipitaceae</taxon>
        <taxon>Purpureocillium</taxon>
    </lineage>
</organism>
<evidence type="ECO:0000313" key="2">
    <source>
        <dbReference type="Proteomes" id="UP001638806"/>
    </source>
</evidence>
<gene>
    <name evidence="1" type="ORF">ACCO45_004049</name>
</gene>
<reference evidence="1" key="1">
    <citation type="submission" date="2024-12" db="EMBL/GenBank/DDBJ databases">
        <title>Comparative genomics and development of molecular markers within Purpureocillium lilacinum and among Purpureocillium species.</title>
        <authorList>
            <person name="Yeh Z.-Y."/>
            <person name="Ni N.-T."/>
            <person name="Lo P.-H."/>
            <person name="Mushyakhwo K."/>
            <person name="Lin C.-F."/>
            <person name="Nai Y.-S."/>
        </authorList>
    </citation>
    <scope>NUCLEOTIDE SEQUENCE</scope>
    <source>
        <strain evidence="1">NCHU-NPUST-175</strain>
    </source>
</reference>
<keyword evidence="2" id="KW-1185">Reference proteome</keyword>
<sequence>MPTNNVGAKSHKGASPNPRAPVPRHLLPARAPALVGDLTGRPPDDAMDSTAHGIWPRRAGAIGRDTGPSGAASDARHRRKQQKSTWTGARSPAQRRSLITTSVSPRRQ</sequence>
<accession>A0ACC4E205</accession>
<name>A0ACC4E205_PURLI</name>
<comment type="caution">
    <text evidence="1">The sequence shown here is derived from an EMBL/GenBank/DDBJ whole genome shotgun (WGS) entry which is preliminary data.</text>
</comment>
<dbReference type="Proteomes" id="UP001638806">
    <property type="component" value="Unassembled WGS sequence"/>
</dbReference>